<evidence type="ECO:0000256" key="4">
    <source>
        <dbReference type="ARBA" id="ARBA00023163"/>
    </source>
</evidence>
<comment type="similarity">
    <text evidence="1">Belongs to the LysR transcriptional regulatory family.</text>
</comment>
<proteinExistence type="inferred from homology"/>
<keyword evidence="4" id="KW-0804">Transcription</keyword>
<dbReference type="PANTHER" id="PTHR30126">
    <property type="entry name" value="HTH-TYPE TRANSCRIPTIONAL REGULATOR"/>
    <property type="match status" value="1"/>
</dbReference>
<protein>
    <submittedName>
        <fullName evidence="6">LysR family transcriptional regulator</fullName>
    </submittedName>
</protein>
<dbReference type="SUPFAM" id="SSF46785">
    <property type="entry name" value="Winged helix' DNA-binding domain"/>
    <property type="match status" value="1"/>
</dbReference>
<dbReference type="InterPro" id="IPR036388">
    <property type="entry name" value="WH-like_DNA-bd_sf"/>
</dbReference>
<evidence type="ECO:0000313" key="7">
    <source>
        <dbReference type="Proteomes" id="UP001203880"/>
    </source>
</evidence>
<keyword evidence="3" id="KW-0238">DNA-binding</keyword>
<evidence type="ECO:0000256" key="1">
    <source>
        <dbReference type="ARBA" id="ARBA00009437"/>
    </source>
</evidence>
<gene>
    <name evidence="6" type="ORF">M3P21_06830</name>
</gene>
<feature type="domain" description="HTH lysR-type" evidence="5">
    <location>
        <begin position="14"/>
        <end position="70"/>
    </location>
</feature>
<dbReference type="RefSeq" id="WP_249707955.1">
    <property type="nucleotide sequence ID" value="NZ_JAMFMB010000006.1"/>
</dbReference>
<dbReference type="Gene3D" id="3.40.190.290">
    <property type="match status" value="1"/>
</dbReference>
<keyword evidence="2" id="KW-0805">Transcription regulation</keyword>
<dbReference type="Pfam" id="PF00126">
    <property type="entry name" value="HTH_1"/>
    <property type="match status" value="1"/>
</dbReference>
<dbReference type="Gene3D" id="1.10.10.10">
    <property type="entry name" value="Winged helix-like DNA-binding domain superfamily/Winged helix DNA-binding domain"/>
    <property type="match status" value="1"/>
</dbReference>
<dbReference type="PROSITE" id="PS50931">
    <property type="entry name" value="HTH_LYSR"/>
    <property type="match status" value="1"/>
</dbReference>
<dbReference type="Pfam" id="PF03466">
    <property type="entry name" value="LysR_substrate"/>
    <property type="match status" value="1"/>
</dbReference>
<dbReference type="SUPFAM" id="SSF53850">
    <property type="entry name" value="Periplasmic binding protein-like II"/>
    <property type="match status" value="1"/>
</dbReference>
<name>A0ABT0Q268_9RHOB</name>
<reference evidence="6" key="1">
    <citation type="submission" date="2022-05" db="EMBL/GenBank/DDBJ databases">
        <authorList>
            <person name="Park J.-S."/>
        </authorList>
    </citation>
    <scope>NUCLEOTIDE SEQUENCE</scope>
    <source>
        <strain evidence="6">2012CJ41-6</strain>
    </source>
</reference>
<keyword evidence="7" id="KW-1185">Reference proteome</keyword>
<evidence type="ECO:0000259" key="5">
    <source>
        <dbReference type="PROSITE" id="PS50931"/>
    </source>
</evidence>
<evidence type="ECO:0000313" key="6">
    <source>
        <dbReference type="EMBL" id="MCL6283243.1"/>
    </source>
</evidence>
<dbReference type="InterPro" id="IPR036390">
    <property type="entry name" value="WH_DNA-bd_sf"/>
</dbReference>
<dbReference type="PANTHER" id="PTHR30126:SF98">
    <property type="entry name" value="HTH-TYPE TRANSCRIPTIONAL ACTIVATOR BAUR"/>
    <property type="match status" value="1"/>
</dbReference>
<dbReference type="Proteomes" id="UP001203880">
    <property type="component" value="Unassembled WGS sequence"/>
</dbReference>
<evidence type="ECO:0000256" key="3">
    <source>
        <dbReference type="ARBA" id="ARBA00023125"/>
    </source>
</evidence>
<dbReference type="InterPro" id="IPR005119">
    <property type="entry name" value="LysR_subst-bd"/>
</dbReference>
<dbReference type="InterPro" id="IPR000847">
    <property type="entry name" value="LysR_HTH_N"/>
</dbReference>
<evidence type="ECO:0000256" key="2">
    <source>
        <dbReference type="ARBA" id="ARBA00023015"/>
    </source>
</evidence>
<organism evidence="6 7">
    <name type="scientific">Ruegeria spongiae</name>
    <dbReference type="NCBI Taxonomy" id="2942209"/>
    <lineage>
        <taxon>Bacteria</taxon>
        <taxon>Pseudomonadati</taxon>
        <taxon>Pseudomonadota</taxon>
        <taxon>Alphaproteobacteria</taxon>
        <taxon>Rhodobacterales</taxon>
        <taxon>Roseobacteraceae</taxon>
        <taxon>Ruegeria</taxon>
    </lineage>
</organism>
<dbReference type="CDD" id="cd05466">
    <property type="entry name" value="PBP2_LTTR_substrate"/>
    <property type="match status" value="1"/>
</dbReference>
<sequence>MARQSLVTKVGEADINLLRIFRSVVESGGLSAAETELNIGRSTISKYLSNLEIRLGLKLCNRGPGGFSLTEDGSKVLAAADRLLLSVSDFQAEVNEIKQDLVGRIHVALFDQCASNPDSHLARSIRTFNLLAPDVQIELSLEPPNVIEARLISGDVDVGILAEHRVSKSLNYVPIYTENMYLFCGQGHPFFDRDQASLTLDDIRATRYAGISVNSPNLHVGQTLKLRRAAKVQSEHALSILILSGRYLGFLPDHLTKSFVEQGQMKMLLPEQLNYRATFSAVNRRSPEPNRITHAFLQTLVNEHSR</sequence>
<accession>A0ABT0Q268</accession>
<dbReference type="EMBL" id="JAMFMB010000006">
    <property type="protein sequence ID" value="MCL6283243.1"/>
    <property type="molecule type" value="Genomic_DNA"/>
</dbReference>
<comment type="caution">
    <text evidence="6">The sequence shown here is derived from an EMBL/GenBank/DDBJ whole genome shotgun (WGS) entry which is preliminary data.</text>
</comment>